<proteinExistence type="predicted"/>
<evidence type="ECO:0000313" key="2">
    <source>
        <dbReference type="EMBL" id="SHE29770.1"/>
    </source>
</evidence>
<name>A0A1M4SC40_9FIRM</name>
<dbReference type="AlphaFoldDB" id="A0A1M4SC40"/>
<evidence type="ECO:0000256" key="1">
    <source>
        <dbReference type="SAM" id="Phobius"/>
    </source>
</evidence>
<accession>A0A1M4SC40</accession>
<organism evidence="2 3">
    <name type="scientific">Tissierella praeacuta DSM 18095</name>
    <dbReference type="NCBI Taxonomy" id="1123404"/>
    <lineage>
        <taxon>Bacteria</taxon>
        <taxon>Bacillati</taxon>
        <taxon>Bacillota</taxon>
        <taxon>Tissierellia</taxon>
        <taxon>Tissierellales</taxon>
        <taxon>Tissierellaceae</taxon>
        <taxon>Tissierella</taxon>
    </lineage>
</organism>
<dbReference type="GeneID" id="90994931"/>
<dbReference type="Pfam" id="PF05137">
    <property type="entry name" value="PilN"/>
    <property type="match status" value="1"/>
</dbReference>
<dbReference type="InterPro" id="IPR007813">
    <property type="entry name" value="PilN"/>
</dbReference>
<gene>
    <name evidence="2" type="ORF">SAMN02745784_00239</name>
</gene>
<keyword evidence="1" id="KW-0812">Transmembrane</keyword>
<keyword evidence="3" id="KW-1185">Reference proteome</keyword>
<evidence type="ECO:0000313" key="3">
    <source>
        <dbReference type="Proteomes" id="UP000184114"/>
    </source>
</evidence>
<reference evidence="3" key="1">
    <citation type="submission" date="2016-11" db="EMBL/GenBank/DDBJ databases">
        <authorList>
            <person name="Varghese N."/>
            <person name="Submissions S."/>
        </authorList>
    </citation>
    <scope>NUCLEOTIDE SEQUENCE [LARGE SCALE GENOMIC DNA]</scope>
    <source>
        <strain evidence="3">DSM 18095</strain>
    </source>
</reference>
<dbReference type="EMBL" id="FQTY01000001">
    <property type="protein sequence ID" value="SHE29770.1"/>
    <property type="molecule type" value="Genomic_DNA"/>
</dbReference>
<dbReference type="STRING" id="1123404.SAMN02745784_00239"/>
<sequence>MRDLNFFEIYIEKKEIKVDKKILYFTVLISAIILLLIYTIYSEIVIRRETKTIKNLKIIAEDPKILKKVDDIREKEIEVNQFRESVEKLRLLDMAIEKRNIVDKDLLDKINDNIPKEIFLTSLSIQGGDIYIVGMSKDKWAIAEFQKGLESLEDCDEIFVSNISKQEEHYNFSLNITLVGVNDDGEVVEEENQNERIN</sequence>
<keyword evidence="1" id="KW-0472">Membrane</keyword>
<feature type="transmembrane region" description="Helical" evidence="1">
    <location>
        <begin position="21"/>
        <end position="41"/>
    </location>
</feature>
<keyword evidence="1" id="KW-1133">Transmembrane helix</keyword>
<dbReference type="RefSeq" id="WP_072971975.1">
    <property type="nucleotide sequence ID" value="NZ_FQTY01000001.1"/>
</dbReference>
<dbReference type="Proteomes" id="UP000184114">
    <property type="component" value="Unassembled WGS sequence"/>
</dbReference>
<protein>
    <submittedName>
        <fullName evidence="2">Type IV pilus assembly protein PilN</fullName>
    </submittedName>
</protein>